<gene>
    <name evidence="2" type="ORF">ET471_03500</name>
</gene>
<dbReference type="PANTHER" id="PTHR42110">
    <property type="entry name" value="L-ASPARAGINASE, PUTATIVE (AFU_ORTHOLOGUE AFUA_3G11890)-RELATED"/>
    <property type="match status" value="1"/>
</dbReference>
<proteinExistence type="predicted"/>
<evidence type="ECO:0000256" key="1">
    <source>
        <dbReference type="SAM" id="MobiDB-lite"/>
    </source>
</evidence>
<dbReference type="Pfam" id="PF06089">
    <property type="entry name" value="Asparaginase_II"/>
    <property type="match status" value="1"/>
</dbReference>
<dbReference type="AlphaFoldDB" id="A0A4P6F4S2"/>
<sequence length="345" mass="34463">MRAAVLAEIVRGDLVESVHQGHLVVLRPDGTVALVAGDADAVVYPRSSLKPVQAVASLRAGFAPRDDGELALATASHNGEPAHVAGVRAILAAAGLDAGALRNTPDLPLHAPAALAWQVDGRGPEPVTQNCSGKHAAFLAACVASGWDTATYLDRDHPLQRLAADVVAELTEDAAAPHVTVDGCGAPLFSTSLRGLARAFQRIATAPAGTPEARVAAAMAARPEMVAGTGRDATAAMRAVPGLVAKDGAEGVYAGALPDGTAFAFKVLDGAARPRPAILAAVLRSALGVVGPHAGLDALADSWQVLGHGRVVGQVRVPFAAPAPAPAPAPSTSASASHGAGGTAA</sequence>
<accession>A0A4P6F4S2</accession>
<keyword evidence="3" id="KW-1185">Reference proteome</keyword>
<protein>
    <submittedName>
        <fullName evidence="2">Asparaginase</fullName>
    </submittedName>
</protein>
<dbReference type="RefSeq" id="WP_129186619.1">
    <property type="nucleotide sequence ID" value="NZ_CP035493.1"/>
</dbReference>
<dbReference type="EMBL" id="CP035493">
    <property type="protein sequence ID" value="QAY69219.1"/>
    <property type="molecule type" value="Genomic_DNA"/>
</dbReference>
<dbReference type="PANTHER" id="PTHR42110:SF1">
    <property type="entry name" value="L-ASPARAGINASE, PUTATIVE (AFU_ORTHOLOGUE AFUA_3G11890)-RELATED"/>
    <property type="match status" value="1"/>
</dbReference>
<reference evidence="2 3" key="1">
    <citation type="submission" date="2019-01" db="EMBL/GenBank/DDBJ databases">
        <title>Genome sequencing of strain FW10M-9.</title>
        <authorList>
            <person name="Heo J."/>
            <person name="Kim S.-J."/>
            <person name="Kim J.-S."/>
            <person name="Hong S.-B."/>
            <person name="Kwon S.-W."/>
        </authorList>
    </citation>
    <scope>NUCLEOTIDE SEQUENCE [LARGE SCALE GENOMIC DNA]</scope>
    <source>
        <strain evidence="2 3">FW10M-9</strain>
    </source>
</reference>
<dbReference type="OrthoDB" id="9780674at2"/>
<name>A0A4P6F4S2_9MICO</name>
<evidence type="ECO:0000313" key="3">
    <source>
        <dbReference type="Proteomes" id="UP000292118"/>
    </source>
</evidence>
<dbReference type="Proteomes" id="UP000292118">
    <property type="component" value="Chromosome"/>
</dbReference>
<organism evidence="2 3">
    <name type="scientific">Xylanimonas protaetiae</name>
    <dbReference type="NCBI Taxonomy" id="2509457"/>
    <lineage>
        <taxon>Bacteria</taxon>
        <taxon>Bacillati</taxon>
        <taxon>Actinomycetota</taxon>
        <taxon>Actinomycetes</taxon>
        <taxon>Micrococcales</taxon>
        <taxon>Promicromonosporaceae</taxon>
        <taxon>Xylanimonas</taxon>
    </lineage>
</organism>
<dbReference type="KEGG" id="xya:ET471_03500"/>
<dbReference type="InterPro" id="IPR010349">
    <property type="entry name" value="Asparaginase_II"/>
</dbReference>
<feature type="region of interest" description="Disordered" evidence="1">
    <location>
        <begin position="323"/>
        <end position="345"/>
    </location>
</feature>
<evidence type="ECO:0000313" key="2">
    <source>
        <dbReference type="EMBL" id="QAY69219.1"/>
    </source>
</evidence>